<organism evidence="1 2">
    <name type="scientific">Entomophthora muscae</name>
    <dbReference type="NCBI Taxonomy" id="34485"/>
    <lineage>
        <taxon>Eukaryota</taxon>
        <taxon>Fungi</taxon>
        <taxon>Fungi incertae sedis</taxon>
        <taxon>Zoopagomycota</taxon>
        <taxon>Entomophthoromycotina</taxon>
        <taxon>Entomophthoromycetes</taxon>
        <taxon>Entomophthorales</taxon>
        <taxon>Entomophthoraceae</taxon>
        <taxon>Entomophthora</taxon>
    </lineage>
</organism>
<protein>
    <submittedName>
        <fullName evidence="1">Uncharacterized protein</fullName>
    </submittedName>
</protein>
<sequence length="247" mass="28360">MESQSLFQYDETLGYTRRKEEAALERIKYPIRTPSFNSYFPRRHSSKRRFIVYLEPAPQSKLAASILEFYRLSRIKVGPNEAHLYHPHCSMTGFFTLASDDVDAVVGSVKRCLSGWLSPSTPFPSPTLGSLVAKDSGLQLKLQVPEYYHLMVNNLVDELAPLARLRPKNLDHISLAYLNKHVKTFRTFAPAEISALHEIARNINLAENTHLAWDIAFYEQLHNSQDLCHPHHFKEIARWPVSNPLIH</sequence>
<comment type="caution">
    <text evidence="1">The sequence shown here is derived from an EMBL/GenBank/DDBJ whole genome shotgun (WGS) entry which is preliminary data.</text>
</comment>
<reference evidence="1" key="1">
    <citation type="submission" date="2022-04" db="EMBL/GenBank/DDBJ databases">
        <title>Genome of the entomopathogenic fungus Entomophthora muscae.</title>
        <authorList>
            <person name="Elya C."/>
            <person name="Lovett B.R."/>
            <person name="Lee E."/>
            <person name="Macias A.M."/>
            <person name="Hajek A.E."/>
            <person name="De Bivort B.L."/>
            <person name="Kasson M.T."/>
            <person name="De Fine Licht H.H."/>
            <person name="Stajich J.E."/>
        </authorList>
    </citation>
    <scope>NUCLEOTIDE SEQUENCE</scope>
    <source>
        <strain evidence="1">Berkeley</strain>
    </source>
</reference>
<accession>A0ACC2UQL1</accession>
<evidence type="ECO:0000313" key="2">
    <source>
        <dbReference type="Proteomes" id="UP001165960"/>
    </source>
</evidence>
<dbReference type="EMBL" id="QTSX02000049">
    <property type="protein sequence ID" value="KAJ9089410.1"/>
    <property type="molecule type" value="Genomic_DNA"/>
</dbReference>
<proteinExistence type="predicted"/>
<gene>
    <name evidence="1" type="ORF">DSO57_1013349</name>
</gene>
<name>A0ACC2UQL1_9FUNG</name>
<keyword evidence="2" id="KW-1185">Reference proteome</keyword>
<evidence type="ECO:0000313" key="1">
    <source>
        <dbReference type="EMBL" id="KAJ9089410.1"/>
    </source>
</evidence>
<dbReference type="Proteomes" id="UP001165960">
    <property type="component" value="Unassembled WGS sequence"/>
</dbReference>